<dbReference type="GO" id="GO:0051537">
    <property type="term" value="F:2 iron, 2 sulfur cluster binding"/>
    <property type="evidence" value="ECO:0007669"/>
    <property type="project" value="UniProtKB-KW"/>
</dbReference>
<feature type="domain" description="Rieske" evidence="12">
    <location>
        <begin position="227"/>
        <end position="312"/>
    </location>
</feature>
<evidence type="ECO:0000256" key="7">
    <source>
        <dbReference type="ARBA" id="ARBA00023004"/>
    </source>
</evidence>
<dbReference type="Gene3D" id="1.20.5.270">
    <property type="entry name" value="Ubiquinol cytochrome reductase, transmembrane domain"/>
    <property type="match status" value="1"/>
</dbReference>
<evidence type="ECO:0000256" key="6">
    <source>
        <dbReference type="ARBA" id="ARBA00022989"/>
    </source>
</evidence>
<keyword evidence="8" id="KW-0411">Iron-sulfur</keyword>
<dbReference type="GO" id="GO:0046872">
    <property type="term" value="F:metal ion binding"/>
    <property type="evidence" value="ECO:0007669"/>
    <property type="project" value="UniProtKB-KW"/>
</dbReference>
<dbReference type="EMBL" id="KE346364">
    <property type="protein sequence ID" value="KJE92908.1"/>
    <property type="molecule type" value="Genomic_DNA"/>
</dbReference>
<dbReference type="GO" id="GO:0008121">
    <property type="term" value="F:quinol-cytochrome-c reductase activity"/>
    <property type="evidence" value="ECO:0007669"/>
    <property type="project" value="InterPro"/>
</dbReference>
<dbReference type="STRING" id="595528.A0A0D2WPZ0"/>
<evidence type="ECO:0000313" key="13">
    <source>
        <dbReference type="EMBL" id="KJE92908.1"/>
    </source>
</evidence>
<reference evidence="14" key="1">
    <citation type="submission" date="2011-02" db="EMBL/GenBank/DDBJ databases">
        <title>The Genome Sequence of Capsaspora owczarzaki ATCC 30864.</title>
        <authorList>
            <person name="Russ C."/>
            <person name="Cuomo C."/>
            <person name="Burger G."/>
            <person name="Gray M.W."/>
            <person name="Holland P.W.H."/>
            <person name="King N."/>
            <person name="Lang F.B.F."/>
            <person name="Roger A.J."/>
            <person name="Ruiz-Trillo I."/>
            <person name="Young S.K."/>
            <person name="Zeng Q."/>
            <person name="Gargeya S."/>
            <person name="Alvarado L."/>
            <person name="Berlin A."/>
            <person name="Chapman S.B."/>
            <person name="Chen Z."/>
            <person name="Freedman E."/>
            <person name="Gellesch M."/>
            <person name="Goldberg J."/>
            <person name="Griggs A."/>
            <person name="Gujja S."/>
            <person name="Heilman E."/>
            <person name="Heiman D."/>
            <person name="Howarth C."/>
            <person name="Mehta T."/>
            <person name="Neiman D."/>
            <person name="Pearson M."/>
            <person name="Roberts A."/>
            <person name="Saif S."/>
            <person name="Shea T."/>
            <person name="Shenoy N."/>
            <person name="Sisk P."/>
            <person name="Stolte C."/>
            <person name="Sykes S."/>
            <person name="White J."/>
            <person name="Yandava C."/>
            <person name="Haas B."/>
            <person name="Nusbaum C."/>
            <person name="Birren B."/>
        </authorList>
    </citation>
    <scope>NUCLEOTIDE SEQUENCE</scope>
    <source>
        <strain evidence="14">ATCC 30864</strain>
    </source>
</reference>
<organism evidence="13 14">
    <name type="scientific">Capsaspora owczarzaki (strain ATCC 30864)</name>
    <dbReference type="NCBI Taxonomy" id="595528"/>
    <lineage>
        <taxon>Eukaryota</taxon>
        <taxon>Filasterea</taxon>
        <taxon>Capsaspora</taxon>
    </lineage>
</organism>
<dbReference type="CDD" id="cd03470">
    <property type="entry name" value="Rieske_cytochrome_bc1"/>
    <property type="match status" value="1"/>
</dbReference>
<evidence type="ECO:0000256" key="8">
    <source>
        <dbReference type="ARBA" id="ARBA00023014"/>
    </source>
</evidence>
<keyword evidence="6" id="KW-1133">Transmembrane helix</keyword>
<dbReference type="InterPro" id="IPR005805">
    <property type="entry name" value="Rieske_Fe-S_prot_C"/>
</dbReference>
<dbReference type="OrthoDB" id="1637982at2759"/>
<dbReference type="FunFam" id="2.102.10.10:FF:000001">
    <property type="entry name" value="Cytochrome b-c1 complex subunit Rieske, mitochondrial"/>
    <property type="match status" value="1"/>
</dbReference>
<evidence type="ECO:0000256" key="11">
    <source>
        <dbReference type="ARBA" id="ARBA00034078"/>
    </source>
</evidence>
<dbReference type="SUPFAM" id="SSF81502">
    <property type="entry name" value="ISP transmembrane anchor"/>
    <property type="match status" value="1"/>
</dbReference>
<dbReference type="AlphaFoldDB" id="A0A0D2WPZ0"/>
<dbReference type="SUPFAM" id="SSF50022">
    <property type="entry name" value="ISP domain"/>
    <property type="match status" value="1"/>
</dbReference>
<dbReference type="FunCoup" id="A0A0D2WPZ0">
    <property type="interactions" value="222"/>
</dbReference>
<comment type="similarity">
    <text evidence="2">Belongs to the Rieske iron-sulfur protein family.</text>
</comment>
<dbReference type="Pfam" id="PF02921">
    <property type="entry name" value="UCR_TM"/>
    <property type="match status" value="1"/>
</dbReference>
<dbReference type="Proteomes" id="UP000008743">
    <property type="component" value="Unassembled WGS sequence"/>
</dbReference>
<dbReference type="InterPro" id="IPR036922">
    <property type="entry name" value="Rieske_2Fe-2S_sf"/>
</dbReference>
<evidence type="ECO:0000313" key="14">
    <source>
        <dbReference type="Proteomes" id="UP000008743"/>
    </source>
</evidence>
<keyword evidence="4" id="KW-0001">2Fe-2S</keyword>
<accession>A0A0D2WPZ0</accession>
<dbReference type="GO" id="GO:0016020">
    <property type="term" value="C:membrane"/>
    <property type="evidence" value="ECO:0007669"/>
    <property type="project" value="UniProtKB-SubCell"/>
</dbReference>
<keyword evidence="9" id="KW-0472">Membrane</keyword>
<evidence type="ECO:0000259" key="12">
    <source>
        <dbReference type="PROSITE" id="PS51296"/>
    </source>
</evidence>
<keyword evidence="10" id="KW-1015">Disulfide bond</keyword>
<evidence type="ECO:0000256" key="3">
    <source>
        <dbReference type="ARBA" id="ARBA00022692"/>
    </source>
</evidence>
<comment type="cofactor">
    <cofactor evidence="11">
        <name>[2Fe-2S] cluster</name>
        <dbReference type="ChEBI" id="CHEBI:190135"/>
    </cofactor>
</comment>
<proteinExistence type="inferred from homology"/>
<evidence type="ECO:0000256" key="1">
    <source>
        <dbReference type="ARBA" id="ARBA00004167"/>
    </source>
</evidence>
<evidence type="ECO:0000256" key="4">
    <source>
        <dbReference type="ARBA" id="ARBA00022714"/>
    </source>
</evidence>
<evidence type="ECO:0000256" key="2">
    <source>
        <dbReference type="ARBA" id="ARBA00010651"/>
    </source>
</evidence>
<name>A0A0D2WPZ0_CAPO3</name>
<dbReference type="InterPro" id="IPR006317">
    <property type="entry name" value="Ubiquinol_cyt_c_Rdtase_Fe-S-su"/>
</dbReference>
<dbReference type="PROSITE" id="PS51296">
    <property type="entry name" value="RIESKE"/>
    <property type="match status" value="1"/>
</dbReference>
<dbReference type="PRINTS" id="PR00162">
    <property type="entry name" value="RIESKE"/>
</dbReference>
<sequence>MIRDCSTKPKPEIHSFVPCCRFSGKKSQFTTMLAFRSTAPSLARVLQGSATSVGKVARTPLITSRILPDPSGHHDGHHDGHGAVPGVAYREEPTFLTARSLPRVASANQVFSTSMLPRGVRYAHTDIQVPDFSHYRREIAPTEAKGDPTSRLFSYFVVGATGVFTASIVKNIVVDFVMSMSASADVLALAKVEVDLSAIPEGKNVVVTWRGKPLFVRHRTEAEIAEANSVSLSELRDPQMDAERVQQPKWLVLLGVCTHLGCVPIASAGDFGGYFCPCHGSHYDVSGRIRRGPAPLNLEVPPYSFLEENKIIVG</sequence>
<dbReference type="eggNOG" id="KOG1671">
    <property type="taxonomic scope" value="Eukaryota"/>
</dbReference>
<comment type="subcellular location">
    <subcellularLocation>
        <location evidence="1">Membrane</location>
        <topology evidence="1">Single-pass membrane protein</topology>
    </subcellularLocation>
</comment>
<keyword evidence="14" id="KW-1185">Reference proteome</keyword>
<protein>
    <submittedName>
        <fullName evidence="13">Rieske iron-sulfur protein 1</fullName>
    </submittedName>
</protein>
<dbReference type="NCBIfam" id="TIGR01416">
    <property type="entry name" value="Rieske_proteo"/>
    <property type="match status" value="1"/>
</dbReference>
<dbReference type="PhylomeDB" id="A0A0D2WPZ0"/>
<keyword evidence="3" id="KW-0812">Transmembrane</keyword>
<dbReference type="InterPro" id="IPR037008">
    <property type="entry name" value="bc1_Rieske_TM_sf"/>
</dbReference>
<dbReference type="Gene3D" id="2.102.10.10">
    <property type="entry name" value="Rieske [2Fe-2S] iron-sulphur domain"/>
    <property type="match status" value="1"/>
</dbReference>
<dbReference type="InterPro" id="IPR004192">
    <property type="entry name" value="Rieske_TM"/>
</dbReference>
<evidence type="ECO:0000256" key="9">
    <source>
        <dbReference type="ARBA" id="ARBA00023136"/>
    </source>
</evidence>
<dbReference type="PANTHER" id="PTHR10134">
    <property type="entry name" value="CYTOCHROME B-C1 COMPLEX SUBUNIT RIESKE, MITOCHONDRIAL"/>
    <property type="match status" value="1"/>
</dbReference>
<dbReference type="Pfam" id="PF00355">
    <property type="entry name" value="Rieske"/>
    <property type="match status" value="1"/>
</dbReference>
<keyword evidence="7" id="KW-0408">Iron</keyword>
<dbReference type="InterPro" id="IPR017941">
    <property type="entry name" value="Rieske_2Fe-2S"/>
</dbReference>
<evidence type="ECO:0000256" key="10">
    <source>
        <dbReference type="ARBA" id="ARBA00023157"/>
    </source>
</evidence>
<dbReference type="InParanoid" id="A0A0D2WPZ0"/>
<keyword evidence="5" id="KW-0479">Metal-binding</keyword>
<evidence type="ECO:0000256" key="5">
    <source>
        <dbReference type="ARBA" id="ARBA00022723"/>
    </source>
</evidence>
<dbReference type="InterPro" id="IPR014349">
    <property type="entry name" value="Rieske_Fe-S_prot"/>
</dbReference>
<gene>
    <name evidence="13" type="ORF">CAOG_003790</name>
</gene>